<evidence type="ECO:0000313" key="2">
    <source>
        <dbReference type="EMBL" id="KIM64936.1"/>
    </source>
</evidence>
<feature type="compositionally biased region" description="Acidic residues" evidence="1">
    <location>
        <begin position="320"/>
        <end position="344"/>
    </location>
</feature>
<dbReference type="AlphaFoldDB" id="A0A0C3EAC1"/>
<dbReference type="InParanoid" id="A0A0C3EAC1"/>
<feature type="compositionally biased region" description="Basic and acidic residues" evidence="1">
    <location>
        <begin position="63"/>
        <end position="102"/>
    </location>
</feature>
<feature type="compositionally biased region" description="Basic and acidic residues" evidence="1">
    <location>
        <begin position="46"/>
        <end position="56"/>
    </location>
</feature>
<feature type="region of interest" description="Disordered" evidence="1">
    <location>
        <begin position="312"/>
        <end position="344"/>
    </location>
</feature>
<evidence type="ECO:0000256" key="1">
    <source>
        <dbReference type="SAM" id="MobiDB-lite"/>
    </source>
</evidence>
<protein>
    <submittedName>
        <fullName evidence="2">Uncharacterized protein</fullName>
    </submittedName>
</protein>
<gene>
    <name evidence="2" type="ORF">SCLCIDRAFT_23033</name>
</gene>
<dbReference type="OrthoDB" id="2706629at2759"/>
<sequence>MSSGNNTDSGNNGNGANKINWQCIATPDLIEQVEDSLEVQIAKFDEQSHCQRDKLMKQVAKQEAQRKAEEERRKAEEEAKRAAEEEARKLAKEKAKKKAEEDAQKRAEFQAWWKADLERKVREKAKAKVVAKVMRAQIAQKAGQGKKPKPKPKPKQCWVASQCTPNEEVQGWYPPCNQCWKSGDSKGCILPDNTHTPTCQRCQKMKMKVKCYFEVSTATMKRLASREKCKESKTSVTMVATLLQGGEKHKRSKRAVADAASTKEIEEALGGFLVVGPSMQLDPVVQVLDWQLGEVIVAINHNMRELAWLGGKMDGKAQPEETEEEEEKLDDVSDADVEGEDADE</sequence>
<accession>A0A0C3EAC1</accession>
<dbReference type="Proteomes" id="UP000053989">
    <property type="component" value="Unassembled WGS sequence"/>
</dbReference>
<keyword evidence="3" id="KW-1185">Reference proteome</keyword>
<name>A0A0C3EAC1_9AGAM</name>
<feature type="region of interest" description="Disordered" evidence="1">
    <location>
        <begin position="46"/>
        <end position="102"/>
    </location>
</feature>
<evidence type="ECO:0000313" key="3">
    <source>
        <dbReference type="Proteomes" id="UP000053989"/>
    </source>
</evidence>
<proteinExistence type="predicted"/>
<reference evidence="3" key="2">
    <citation type="submission" date="2015-01" db="EMBL/GenBank/DDBJ databases">
        <title>Evolutionary Origins and Diversification of the Mycorrhizal Mutualists.</title>
        <authorList>
            <consortium name="DOE Joint Genome Institute"/>
            <consortium name="Mycorrhizal Genomics Consortium"/>
            <person name="Kohler A."/>
            <person name="Kuo A."/>
            <person name="Nagy L.G."/>
            <person name="Floudas D."/>
            <person name="Copeland A."/>
            <person name="Barry K.W."/>
            <person name="Cichocki N."/>
            <person name="Veneault-Fourrey C."/>
            <person name="LaButti K."/>
            <person name="Lindquist E.A."/>
            <person name="Lipzen A."/>
            <person name="Lundell T."/>
            <person name="Morin E."/>
            <person name="Murat C."/>
            <person name="Riley R."/>
            <person name="Ohm R."/>
            <person name="Sun H."/>
            <person name="Tunlid A."/>
            <person name="Henrissat B."/>
            <person name="Grigoriev I.V."/>
            <person name="Hibbett D.S."/>
            <person name="Martin F."/>
        </authorList>
    </citation>
    <scope>NUCLEOTIDE SEQUENCE [LARGE SCALE GENOMIC DNA]</scope>
    <source>
        <strain evidence="3">Foug A</strain>
    </source>
</reference>
<organism evidence="2 3">
    <name type="scientific">Scleroderma citrinum Foug A</name>
    <dbReference type="NCBI Taxonomy" id="1036808"/>
    <lineage>
        <taxon>Eukaryota</taxon>
        <taxon>Fungi</taxon>
        <taxon>Dikarya</taxon>
        <taxon>Basidiomycota</taxon>
        <taxon>Agaricomycotina</taxon>
        <taxon>Agaricomycetes</taxon>
        <taxon>Agaricomycetidae</taxon>
        <taxon>Boletales</taxon>
        <taxon>Sclerodermatineae</taxon>
        <taxon>Sclerodermataceae</taxon>
        <taxon>Scleroderma</taxon>
    </lineage>
</organism>
<dbReference type="STRING" id="1036808.A0A0C3EAC1"/>
<reference evidence="2 3" key="1">
    <citation type="submission" date="2014-04" db="EMBL/GenBank/DDBJ databases">
        <authorList>
            <consortium name="DOE Joint Genome Institute"/>
            <person name="Kuo A."/>
            <person name="Kohler A."/>
            <person name="Nagy L.G."/>
            <person name="Floudas D."/>
            <person name="Copeland A."/>
            <person name="Barry K.W."/>
            <person name="Cichocki N."/>
            <person name="Veneault-Fourrey C."/>
            <person name="LaButti K."/>
            <person name="Lindquist E.A."/>
            <person name="Lipzen A."/>
            <person name="Lundell T."/>
            <person name="Morin E."/>
            <person name="Murat C."/>
            <person name="Sun H."/>
            <person name="Tunlid A."/>
            <person name="Henrissat B."/>
            <person name="Grigoriev I.V."/>
            <person name="Hibbett D.S."/>
            <person name="Martin F."/>
            <person name="Nordberg H.P."/>
            <person name="Cantor M.N."/>
            <person name="Hua S.X."/>
        </authorList>
    </citation>
    <scope>NUCLEOTIDE SEQUENCE [LARGE SCALE GENOMIC DNA]</scope>
    <source>
        <strain evidence="2 3">Foug A</strain>
    </source>
</reference>
<dbReference type="EMBL" id="KN822025">
    <property type="protein sequence ID" value="KIM64936.1"/>
    <property type="molecule type" value="Genomic_DNA"/>
</dbReference>
<dbReference type="HOGENOM" id="CLU_080791_0_0_1"/>